<sequence length="180" mass="21404">MIHYKILCMMKILITFLLMNSLLIYFSKTPLLMLLFLITQTLLITMMTTLMNSSSWHSYILFLILIGGLLILFIYINSLIPNQKINFKLPLMYIYCTSLIMIILLLNNNYYSYSNNPETENFFYMELNPNFLIKLIMNKMYNKPTNFTMFLLMNYLLWTLMIAVKIININMGPIRKNIIK</sequence>
<evidence type="ECO:0000256" key="1">
    <source>
        <dbReference type="SAM" id="Phobius"/>
    </source>
</evidence>
<dbReference type="CTD" id="4541"/>
<feature type="transmembrane region" description="Helical" evidence="1">
    <location>
        <begin position="147"/>
        <end position="167"/>
    </location>
</feature>
<dbReference type="RefSeq" id="YP_010531174.1">
    <property type="nucleotide sequence ID" value="NC_067797.1"/>
</dbReference>
<feature type="transmembrane region" description="Helical" evidence="1">
    <location>
        <begin position="31"/>
        <end position="50"/>
    </location>
</feature>
<keyword evidence="2" id="KW-0496">Mitochondrion</keyword>
<organism evidence="2">
    <name type="scientific">Athalia sikkimensis</name>
    <dbReference type="NCBI Taxonomy" id="2950357"/>
    <lineage>
        <taxon>Eukaryota</taxon>
        <taxon>Metazoa</taxon>
        <taxon>Ecdysozoa</taxon>
        <taxon>Arthropoda</taxon>
        <taxon>Hexapoda</taxon>
        <taxon>Insecta</taxon>
        <taxon>Pterygota</taxon>
        <taxon>Neoptera</taxon>
        <taxon>Endopterygota</taxon>
        <taxon>Hymenoptera</taxon>
        <taxon>Tenthredinoidea</taxon>
        <taxon>Athaliidae</taxon>
        <taxon>Athalia</taxon>
    </lineage>
</organism>
<feature type="transmembrane region" description="Helical" evidence="1">
    <location>
        <begin position="56"/>
        <end position="80"/>
    </location>
</feature>
<proteinExistence type="predicted"/>
<dbReference type="EMBL" id="ON840087">
    <property type="protein sequence ID" value="UXW93396.1"/>
    <property type="molecule type" value="Genomic_DNA"/>
</dbReference>
<evidence type="ECO:0000313" key="2">
    <source>
        <dbReference type="EMBL" id="UXW93396.1"/>
    </source>
</evidence>
<dbReference type="AlphaFoldDB" id="A0A977TL51"/>
<dbReference type="GeneID" id="76336587"/>
<keyword evidence="1" id="KW-0472">Membrane</keyword>
<name>A0A977TL51_9HYME</name>
<gene>
    <name evidence="2" type="primary">ND6</name>
</gene>
<protein>
    <submittedName>
        <fullName evidence="2">NADH dehydrogenase subunit 6</fullName>
    </submittedName>
</protein>
<reference evidence="2" key="2">
    <citation type="submission" date="2022-06" db="EMBL/GenBank/DDBJ databases">
        <authorList>
            <person name="Niu G."/>
        </authorList>
    </citation>
    <scope>NUCLEOTIDE SEQUENCE</scope>
</reference>
<feature type="transmembrane region" description="Helical" evidence="1">
    <location>
        <begin position="92"/>
        <end position="111"/>
    </location>
</feature>
<reference evidence="2" key="1">
    <citation type="journal article" date="2022" name="Insects">
        <title>Phylogenomic Analyses of the Tenthredinoidea Support the Familial Rank of Athaliidae (Insecta, Tenthredinoidea).</title>
        <authorList>
            <person name="Niu G."/>
            <person name="Budak M."/>
            <person name="Korkmaz E.M."/>
            <person name="Dogan O."/>
            <person name="Nel A."/>
            <person name="Wan S."/>
            <person name="Cai C."/>
            <person name="Jouault C."/>
            <person name="Li M."/>
            <person name="Wei M."/>
        </authorList>
    </citation>
    <scope>NUCLEOTIDE SEQUENCE</scope>
</reference>
<accession>A0A977TL51</accession>
<keyword evidence="1" id="KW-0812">Transmembrane</keyword>
<geneLocation type="mitochondrion" evidence="2"/>
<keyword evidence="1" id="KW-1133">Transmembrane helix</keyword>